<proteinExistence type="inferred from homology"/>
<dbReference type="PATRIC" id="fig|132476.4.peg.5786"/>
<keyword evidence="3" id="KW-1005">Bacterial flagellum biogenesis</keyword>
<dbReference type="AlphaFoldDB" id="A0A0F4XR23"/>
<feature type="coiled-coil region" evidence="4">
    <location>
        <begin position="21"/>
        <end position="58"/>
    </location>
</feature>
<comment type="function">
    <text evidence="1">Required for the efficient initiation of filament assembly.</text>
</comment>
<dbReference type="SUPFAM" id="SSF140566">
    <property type="entry name" value="FlgN-like"/>
    <property type="match status" value="1"/>
</dbReference>
<protein>
    <recommendedName>
        <fullName evidence="7">Flagella synthesis protein FlgN</fullName>
    </recommendedName>
</protein>
<evidence type="ECO:0000256" key="1">
    <source>
        <dbReference type="ARBA" id="ARBA00002397"/>
    </source>
</evidence>
<evidence type="ECO:0000256" key="4">
    <source>
        <dbReference type="SAM" id="Coils"/>
    </source>
</evidence>
<dbReference type="EMBL" id="JZXC01000006">
    <property type="protein sequence ID" value="KKA08342.1"/>
    <property type="molecule type" value="Genomic_DNA"/>
</dbReference>
<sequence length="143" mass="15768">MSLAKHLELQQQAIGQLVDLLEQERRALAQARVDGEKLRELTACKQVALQKLEQLESSRYAAQLKLGYGPGRKGALKAAHDADCLAAWRKMQALALRAREINASNGAALNLRMAYNQRIVSFLNTVIGSKLYGPDGRAQRDAI</sequence>
<dbReference type="OrthoDB" id="6238586at2"/>
<evidence type="ECO:0000256" key="3">
    <source>
        <dbReference type="ARBA" id="ARBA00022795"/>
    </source>
</evidence>
<comment type="caution">
    <text evidence="5">The sequence shown here is derived from an EMBL/GenBank/DDBJ whole genome shotgun (WGS) entry which is preliminary data.</text>
</comment>
<evidence type="ECO:0000313" key="6">
    <source>
        <dbReference type="Proteomes" id="UP000033662"/>
    </source>
</evidence>
<dbReference type="InterPro" id="IPR036679">
    <property type="entry name" value="FlgN-like_sf"/>
</dbReference>
<name>A0A0F4XR23_9PSED</name>
<dbReference type="Proteomes" id="UP000033662">
    <property type="component" value="Unassembled WGS sequence"/>
</dbReference>
<dbReference type="Pfam" id="PF05130">
    <property type="entry name" value="FlgN"/>
    <property type="match status" value="1"/>
</dbReference>
<dbReference type="GO" id="GO:0044780">
    <property type="term" value="P:bacterial-type flagellum assembly"/>
    <property type="evidence" value="ECO:0007669"/>
    <property type="project" value="InterPro"/>
</dbReference>
<organism evidence="5 6">
    <name type="scientific">Pseudomonas kilonensis</name>
    <dbReference type="NCBI Taxonomy" id="132476"/>
    <lineage>
        <taxon>Bacteria</taxon>
        <taxon>Pseudomonadati</taxon>
        <taxon>Pseudomonadota</taxon>
        <taxon>Gammaproteobacteria</taxon>
        <taxon>Pseudomonadales</taxon>
        <taxon>Pseudomonadaceae</taxon>
        <taxon>Pseudomonas</taxon>
    </lineage>
</organism>
<keyword evidence="4" id="KW-0175">Coiled coil</keyword>
<dbReference type="InterPro" id="IPR007809">
    <property type="entry name" value="FlgN-like"/>
</dbReference>
<evidence type="ECO:0000313" key="5">
    <source>
        <dbReference type="EMBL" id="KKA08342.1"/>
    </source>
</evidence>
<evidence type="ECO:0008006" key="7">
    <source>
        <dbReference type="Google" id="ProtNLM"/>
    </source>
</evidence>
<evidence type="ECO:0000256" key="2">
    <source>
        <dbReference type="ARBA" id="ARBA00007703"/>
    </source>
</evidence>
<dbReference type="Gene3D" id="1.20.58.300">
    <property type="entry name" value="FlgN-like"/>
    <property type="match status" value="1"/>
</dbReference>
<reference evidence="5 6" key="1">
    <citation type="submission" date="2015-03" db="EMBL/GenBank/DDBJ databases">
        <title>Pseudomonas fluorescens 1855-344 Genome sequencing and assembly.</title>
        <authorList>
            <person name="Eng W.W.H."/>
            <person name="Gan H.M."/>
            <person name="Savka M.A."/>
        </authorList>
    </citation>
    <scope>NUCLEOTIDE SEQUENCE [LARGE SCALE GENOMIC DNA]</scope>
    <source>
        <strain evidence="5 6">1855-344</strain>
    </source>
</reference>
<gene>
    <name evidence="5" type="ORF">VP02_08790</name>
</gene>
<comment type="similarity">
    <text evidence="2">Belongs to the FlgN family.</text>
</comment>
<accession>A0A0F4XR23</accession>